<dbReference type="NCBIfam" id="TIGR00254">
    <property type="entry name" value="GGDEF"/>
    <property type="match status" value="1"/>
</dbReference>
<protein>
    <recommendedName>
        <fullName evidence="1">diguanylate cyclase</fullName>
        <ecNumber evidence="1">2.7.7.65</ecNumber>
    </recommendedName>
</protein>
<dbReference type="KEGG" id="cex:CSE_03670"/>
<name>A0A7U6JEI8_CALEA</name>
<dbReference type="GO" id="GO:0052621">
    <property type="term" value="F:diguanylate cyclase activity"/>
    <property type="evidence" value="ECO:0007669"/>
    <property type="project" value="UniProtKB-EC"/>
</dbReference>
<dbReference type="InterPro" id="IPR050469">
    <property type="entry name" value="Diguanylate_Cyclase"/>
</dbReference>
<dbReference type="CDD" id="cd01949">
    <property type="entry name" value="GGDEF"/>
    <property type="match status" value="1"/>
</dbReference>
<dbReference type="PANTHER" id="PTHR45138:SF6">
    <property type="entry name" value="DIGUANYLATE CYCLASE DGCN"/>
    <property type="match status" value="1"/>
</dbReference>
<dbReference type="PANTHER" id="PTHR45138">
    <property type="entry name" value="REGULATORY COMPONENTS OF SENSORY TRANSDUCTION SYSTEM"/>
    <property type="match status" value="1"/>
</dbReference>
<keyword evidence="2" id="KW-0472">Membrane</keyword>
<dbReference type="InterPro" id="IPR043128">
    <property type="entry name" value="Rev_trsase/Diguanyl_cyclase"/>
</dbReference>
<keyword evidence="5" id="KW-1185">Reference proteome</keyword>
<evidence type="ECO:0000259" key="3">
    <source>
        <dbReference type="PROSITE" id="PS50887"/>
    </source>
</evidence>
<organism evidence="4 5">
    <name type="scientific">Caldisericum exile (strain DSM 21853 / NBRC 104410 / AZM16c01)</name>
    <dbReference type="NCBI Taxonomy" id="511051"/>
    <lineage>
        <taxon>Bacteria</taxon>
        <taxon>Pseudomonadati</taxon>
        <taxon>Caldisericota/Cryosericota group</taxon>
        <taxon>Caldisericota</taxon>
        <taxon>Caldisericia</taxon>
        <taxon>Caldisericales</taxon>
        <taxon>Caldisericaceae</taxon>
        <taxon>Caldisericum</taxon>
    </lineage>
</organism>
<dbReference type="EMBL" id="AP012051">
    <property type="protein sequence ID" value="BAL80493.1"/>
    <property type="molecule type" value="Genomic_DNA"/>
</dbReference>
<dbReference type="InterPro" id="IPR003018">
    <property type="entry name" value="GAF"/>
</dbReference>
<evidence type="ECO:0000313" key="5">
    <source>
        <dbReference type="Proteomes" id="UP000004793"/>
    </source>
</evidence>
<dbReference type="GO" id="GO:0005886">
    <property type="term" value="C:plasma membrane"/>
    <property type="evidence" value="ECO:0007669"/>
    <property type="project" value="TreeGrafter"/>
</dbReference>
<dbReference type="RefSeq" id="WP_014452899.1">
    <property type="nucleotide sequence ID" value="NC_017096.1"/>
</dbReference>
<keyword evidence="2" id="KW-1133">Transmembrane helix</keyword>
<dbReference type="InterPro" id="IPR029787">
    <property type="entry name" value="Nucleotide_cyclase"/>
</dbReference>
<reference evidence="4 5" key="1">
    <citation type="submission" date="2011-01" db="EMBL/GenBank/DDBJ databases">
        <title>Whole genome sequence of Caldisericum exile AZM16c01.</title>
        <authorList>
            <person name="Narita-Yamada S."/>
            <person name="Kawakoshi A."/>
            <person name="Nakamura S."/>
            <person name="Sasagawa M."/>
            <person name="Fukada J."/>
            <person name="Sekine M."/>
            <person name="Kato Y."/>
            <person name="Fukai R."/>
            <person name="Sasaki K."/>
            <person name="Hanamaki A."/>
            <person name="Narita H."/>
            <person name="Konno Y."/>
            <person name="Mori K."/>
            <person name="Yamazaki S."/>
            <person name="Suzuki K."/>
            <person name="Fujita N."/>
        </authorList>
    </citation>
    <scope>NUCLEOTIDE SEQUENCE [LARGE SCALE GENOMIC DNA]</scope>
    <source>
        <strain evidence="5">DSM 21853 / NBRC 104410 / AZM16c01</strain>
    </source>
</reference>
<evidence type="ECO:0000256" key="1">
    <source>
        <dbReference type="ARBA" id="ARBA00012528"/>
    </source>
</evidence>
<dbReference type="InterPro" id="IPR029016">
    <property type="entry name" value="GAF-like_dom_sf"/>
</dbReference>
<dbReference type="SUPFAM" id="SSF55781">
    <property type="entry name" value="GAF domain-like"/>
    <property type="match status" value="1"/>
</dbReference>
<gene>
    <name evidence="4" type="ordered locus">CSE_03670</name>
</gene>
<dbReference type="GO" id="GO:0043709">
    <property type="term" value="P:cell adhesion involved in single-species biofilm formation"/>
    <property type="evidence" value="ECO:0007669"/>
    <property type="project" value="TreeGrafter"/>
</dbReference>
<feature type="domain" description="GGDEF" evidence="3">
    <location>
        <begin position="398"/>
        <end position="520"/>
    </location>
</feature>
<dbReference type="SMART" id="SM00267">
    <property type="entry name" value="GGDEF"/>
    <property type="match status" value="1"/>
</dbReference>
<dbReference type="Pfam" id="PF00990">
    <property type="entry name" value="GGDEF"/>
    <property type="match status" value="1"/>
</dbReference>
<dbReference type="GO" id="GO:1902201">
    <property type="term" value="P:negative regulation of bacterial-type flagellum-dependent cell motility"/>
    <property type="evidence" value="ECO:0007669"/>
    <property type="project" value="TreeGrafter"/>
</dbReference>
<feature type="transmembrane region" description="Helical" evidence="2">
    <location>
        <begin position="12"/>
        <end position="33"/>
    </location>
</feature>
<keyword evidence="2" id="KW-0812">Transmembrane</keyword>
<evidence type="ECO:0000313" key="4">
    <source>
        <dbReference type="EMBL" id="BAL80493.1"/>
    </source>
</evidence>
<dbReference type="EC" id="2.7.7.65" evidence="1"/>
<dbReference type="Proteomes" id="UP000004793">
    <property type="component" value="Chromosome"/>
</dbReference>
<sequence>MTKSYSRFYRVIAVVSSIAVILVLMYIFVHALVNGDQTLAKENHILEAFIVAILFFAFEEFSLKRIEILENNYYQLVSENRIKDELIKMNNFDNLIKTFRNYFESKYNTSFFVFIKTGNQITSILSDYPKENLIKEINNPIRTVKVKLDDSECIFILKGDSKEQIINLKYELTKLWDTIENKFILEKNKKDLEKQKEYIERLNNLVEFSSRISGTLVLEETYMWIIKASNALFNADSVSLLNTSKGKGQYKFIGSRNVDLKELSEIENSINSPYFGEHIDAIIRTGRINYIPNTDEFPGWAITTYSPKSWIGIPLFDLEESVFIIINVGKNVPYYFSEEDIKFAEIFKKNINIALTKNLLLERYRMDSITDPLTKLYNRREFESRLAYEITQSQRYGTKFALLLMDLDKFKSLNDTFGHPVGDTLLKEFADVVRNSIRASDIPFRIGGDEFAVILTHTDKSKAKEIARRIKNNLSKINLGVTFKPGVSIGIKEYNNEGRNEFITECDKLLYIEKLKKNEG</sequence>
<dbReference type="Pfam" id="PF01590">
    <property type="entry name" value="GAF"/>
    <property type="match status" value="1"/>
</dbReference>
<dbReference type="PROSITE" id="PS50887">
    <property type="entry name" value="GGDEF"/>
    <property type="match status" value="1"/>
</dbReference>
<evidence type="ECO:0000256" key="2">
    <source>
        <dbReference type="SAM" id="Phobius"/>
    </source>
</evidence>
<proteinExistence type="predicted"/>
<dbReference type="InterPro" id="IPR000160">
    <property type="entry name" value="GGDEF_dom"/>
</dbReference>
<dbReference type="Gene3D" id="3.30.450.40">
    <property type="match status" value="1"/>
</dbReference>
<dbReference type="SUPFAM" id="SSF55073">
    <property type="entry name" value="Nucleotide cyclase"/>
    <property type="match status" value="1"/>
</dbReference>
<dbReference type="OrthoDB" id="9804955at2"/>
<accession>A0A7U6JEI8</accession>
<dbReference type="FunFam" id="3.30.70.270:FF:000001">
    <property type="entry name" value="Diguanylate cyclase domain protein"/>
    <property type="match status" value="1"/>
</dbReference>
<dbReference type="Gene3D" id="3.30.70.270">
    <property type="match status" value="1"/>
</dbReference>
<dbReference type="AlphaFoldDB" id="A0A7U6JEI8"/>